<feature type="transmembrane region" description="Helical" evidence="6">
    <location>
        <begin position="240"/>
        <end position="260"/>
    </location>
</feature>
<gene>
    <name evidence="7" type="ORF">JG29_01900</name>
</gene>
<accession>A0A0F4L0N9</accession>
<feature type="transmembrane region" description="Helical" evidence="6">
    <location>
        <begin position="54"/>
        <end position="75"/>
    </location>
</feature>
<evidence type="ECO:0000313" key="8">
    <source>
        <dbReference type="Proteomes" id="UP000033695"/>
    </source>
</evidence>
<keyword evidence="8" id="KW-1185">Reference proteome</keyword>
<evidence type="ECO:0000256" key="4">
    <source>
        <dbReference type="ARBA" id="ARBA00022989"/>
    </source>
</evidence>
<feature type="transmembrane region" description="Helical" evidence="6">
    <location>
        <begin position="397"/>
        <end position="418"/>
    </location>
</feature>
<feature type="transmembrane region" description="Helical" evidence="6">
    <location>
        <begin position="115"/>
        <end position="132"/>
    </location>
</feature>
<feature type="transmembrane region" description="Helical" evidence="6">
    <location>
        <begin position="272"/>
        <end position="292"/>
    </location>
</feature>
<feature type="transmembrane region" description="Helical" evidence="6">
    <location>
        <begin position="26"/>
        <end position="48"/>
    </location>
</feature>
<reference evidence="7 8" key="1">
    <citation type="submission" date="2014-12" db="EMBL/GenBank/DDBJ databases">
        <title>Comparative genomics of the lactic acid bacteria isolated from the honey bee gut.</title>
        <authorList>
            <person name="Ellegaard K.M."/>
            <person name="Tamarit D."/>
            <person name="Javelind E."/>
            <person name="Olofsson T."/>
            <person name="Andersson S.G."/>
            <person name="Vasquez A."/>
        </authorList>
    </citation>
    <scope>NUCLEOTIDE SEQUENCE [LARGE SCALE GENOMIC DNA]</scope>
    <source>
        <strain evidence="7 8">Hon2</strain>
    </source>
</reference>
<dbReference type="InterPro" id="IPR011701">
    <property type="entry name" value="MFS"/>
</dbReference>
<dbReference type="STRING" id="1218508.JG29_01900"/>
<dbReference type="GO" id="GO:0005886">
    <property type="term" value="C:plasma membrane"/>
    <property type="evidence" value="ECO:0007669"/>
    <property type="project" value="UniProtKB-SubCell"/>
</dbReference>
<evidence type="ECO:0000256" key="1">
    <source>
        <dbReference type="ARBA" id="ARBA00004651"/>
    </source>
</evidence>
<keyword evidence="3 6" id="KW-0812">Transmembrane</keyword>
<evidence type="ECO:0000256" key="2">
    <source>
        <dbReference type="ARBA" id="ARBA00022475"/>
    </source>
</evidence>
<keyword evidence="5 6" id="KW-0472">Membrane</keyword>
<proteinExistence type="predicted"/>
<sequence length="426" mass="46157">MVVKSLAVHSAAISDQESRKQILKGVLSNLISSLSGGMLSFAMGLMLLNETHSPFSFSLGTIITPTVSLILLIPAGTIIDQKAHKPLLITWIIVRLGALIIFGGTINIFSVSHQWIPVIVFVAITAVANYFINTSYQAAVHELVNTKFVPRLSSLTQAATALASLLSPMLGVALYSVMGFSWFIYLEISSQFLVLLLLLSLHFYYEPSLNAPVQKKSPSAWQGFRVGLAYLLQHPLLRDLIIIAMLVNFVFTAISIGMPFVLIDHLHVGNAALGYLETSLAGGTLMASLLLSMCDSTKYFLSKLIGGLAGSGLALIVLGIVFTVNSNLLIRGALVLLILGMLTALINVSLQVKLQTTLPTNLLGRITSLMTTACQVMMPLGALTYTFLFQISSRPALIFVISGWLLFLSIVLATPFLWHDSQKDSY</sequence>
<comment type="caution">
    <text evidence="7">The sequence shown here is derived from an EMBL/GenBank/DDBJ whole genome shotgun (WGS) entry which is preliminary data.</text>
</comment>
<dbReference type="InterPro" id="IPR036259">
    <property type="entry name" value="MFS_trans_sf"/>
</dbReference>
<evidence type="ECO:0000256" key="3">
    <source>
        <dbReference type="ARBA" id="ARBA00022692"/>
    </source>
</evidence>
<evidence type="ECO:0000313" key="7">
    <source>
        <dbReference type="EMBL" id="KJY51146.1"/>
    </source>
</evidence>
<dbReference type="GO" id="GO:0022857">
    <property type="term" value="F:transmembrane transporter activity"/>
    <property type="evidence" value="ECO:0007669"/>
    <property type="project" value="InterPro"/>
</dbReference>
<dbReference type="HOGENOM" id="CLU_034180_16_4_9"/>
<evidence type="ECO:0000256" key="5">
    <source>
        <dbReference type="ARBA" id="ARBA00023136"/>
    </source>
</evidence>
<dbReference type="PATRIC" id="fig|1218508.4.peg.196"/>
<dbReference type="Gene3D" id="1.20.1250.20">
    <property type="entry name" value="MFS general substrate transporter like domains"/>
    <property type="match status" value="1"/>
</dbReference>
<keyword evidence="4 6" id="KW-1133">Transmembrane helix</keyword>
<dbReference type="AlphaFoldDB" id="A0A0F4L0N9"/>
<dbReference type="EMBL" id="JXBZ01000002">
    <property type="protein sequence ID" value="KJY51146.1"/>
    <property type="molecule type" value="Genomic_DNA"/>
</dbReference>
<name>A0A0F4L0N9_9LACO</name>
<feature type="transmembrane region" description="Helical" evidence="6">
    <location>
        <begin position="304"/>
        <end position="322"/>
    </location>
</feature>
<feature type="transmembrane region" description="Helical" evidence="6">
    <location>
        <begin position="182"/>
        <end position="205"/>
    </location>
</feature>
<dbReference type="PANTHER" id="PTHR23513:SF6">
    <property type="entry name" value="MAJOR FACILITATOR SUPERFAMILY ASSOCIATED DOMAIN-CONTAINING PROTEIN"/>
    <property type="match status" value="1"/>
</dbReference>
<feature type="transmembrane region" description="Helical" evidence="6">
    <location>
        <begin position="152"/>
        <end position="176"/>
    </location>
</feature>
<dbReference type="Proteomes" id="UP000033695">
    <property type="component" value="Unassembled WGS sequence"/>
</dbReference>
<dbReference type="CDD" id="cd06173">
    <property type="entry name" value="MFS_MefA_like"/>
    <property type="match status" value="1"/>
</dbReference>
<evidence type="ECO:0000256" key="6">
    <source>
        <dbReference type="SAM" id="Phobius"/>
    </source>
</evidence>
<feature type="transmembrane region" description="Helical" evidence="6">
    <location>
        <begin position="362"/>
        <end position="385"/>
    </location>
</feature>
<comment type="subcellular location">
    <subcellularLocation>
        <location evidence="1">Cell membrane</location>
        <topology evidence="1">Multi-pass membrane protein</topology>
    </subcellularLocation>
</comment>
<feature type="transmembrane region" description="Helical" evidence="6">
    <location>
        <begin position="87"/>
        <end position="109"/>
    </location>
</feature>
<feature type="transmembrane region" description="Helical" evidence="6">
    <location>
        <begin position="328"/>
        <end position="350"/>
    </location>
</feature>
<dbReference type="PANTHER" id="PTHR23513">
    <property type="entry name" value="INTEGRAL MEMBRANE EFFLUX PROTEIN-RELATED"/>
    <property type="match status" value="1"/>
</dbReference>
<dbReference type="OrthoDB" id="9775268at2"/>
<protein>
    <submittedName>
        <fullName evidence="7">Major facilitator superfamily permease</fullName>
    </submittedName>
</protein>
<dbReference type="Pfam" id="PF07690">
    <property type="entry name" value="MFS_1"/>
    <property type="match status" value="1"/>
</dbReference>
<dbReference type="RefSeq" id="WP_045922100.1">
    <property type="nucleotide sequence ID" value="NZ_JBHTHW010000004.1"/>
</dbReference>
<keyword evidence="2" id="KW-1003">Cell membrane</keyword>
<dbReference type="SUPFAM" id="SSF103473">
    <property type="entry name" value="MFS general substrate transporter"/>
    <property type="match status" value="1"/>
</dbReference>
<organism evidence="7 8">
    <name type="scientific">Bombilactobacillus mellis</name>
    <dbReference type="NCBI Taxonomy" id="1218508"/>
    <lineage>
        <taxon>Bacteria</taxon>
        <taxon>Bacillati</taxon>
        <taxon>Bacillota</taxon>
        <taxon>Bacilli</taxon>
        <taxon>Lactobacillales</taxon>
        <taxon>Lactobacillaceae</taxon>
        <taxon>Bombilactobacillus</taxon>
    </lineage>
</organism>